<evidence type="ECO:0000313" key="1">
    <source>
        <dbReference type="EMBL" id="RLM96770.1"/>
    </source>
</evidence>
<evidence type="ECO:0000313" key="4">
    <source>
        <dbReference type="Proteomes" id="UP000285883"/>
    </source>
</evidence>
<dbReference type="Proteomes" id="UP000285883">
    <property type="component" value="Unassembled WGS sequence"/>
</dbReference>
<accession>A0A3R7HRB5</accession>
<dbReference type="Proteomes" id="UP000285624">
    <property type="component" value="Unassembled WGS sequence"/>
</dbReference>
<dbReference type="EMBL" id="MAYM02002317">
    <property type="protein sequence ID" value="RLM96770.1"/>
    <property type="molecule type" value="Genomic_DNA"/>
</dbReference>
<proteinExistence type="predicted"/>
<sequence>MDKLSTETMTSSPNLKYYDEFMEKPVVRWLKTGKNLDDVKKALGIERLSADTIKLSPNLKYYDQFLEERINNLQLYRNIIKLSTRITSHDEIMSNKVKSWVKFCQFMDDVKKELGLDKLRSGSSRGQAGTPVNVTHIAGSPGIWKQLC</sequence>
<name>A0A3R7HRB5_9STRA</name>
<gene>
    <name evidence="1" type="ORF">BBI17_009289</name>
    <name evidence="2" type="ORF">BBO99_00009267</name>
</gene>
<dbReference type="EMBL" id="MBDN02000678">
    <property type="protein sequence ID" value="RLN73738.1"/>
    <property type="molecule type" value="Genomic_DNA"/>
</dbReference>
<dbReference type="AlphaFoldDB" id="A0A3R7HRB5"/>
<evidence type="ECO:0000313" key="2">
    <source>
        <dbReference type="EMBL" id="RLN73738.1"/>
    </source>
</evidence>
<evidence type="ECO:0000313" key="3">
    <source>
        <dbReference type="Proteomes" id="UP000285624"/>
    </source>
</evidence>
<reference evidence="3 4" key="1">
    <citation type="submission" date="2018-07" db="EMBL/GenBank/DDBJ databases">
        <title>Genome sequencing of oomycete isolates from Chile give support for New Zealand origin for Phytophthora kernoviae and make available the first Nothophytophthora sp. genome.</title>
        <authorList>
            <person name="Studholme D.J."/>
            <person name="Sanfuentes E."/>
            <person name="Panda P."/>
            <person name="Hill R."/>
            <person name="Sambles C."/>
            <person name="Grant M."/>
            <person name="Williams N.M."/>
            <person name="Mcdougal R.L."/>
        </authorList>
    </citation>
    <scope>NUCLEOTIDE SEQUENCE [LARGE SCALE GENOMIC DNA]</scope>
    <source>
        <strain evidence="1">Chile2</strain>
        <strain evidence="2">Chile4</strain>
    </source>
</reference>
<keyword evidence="3" id="KW-1185">Reference proteome</keyword>
<comment type="caution">
    <text evidence="2">The sequence shown here is derived from an EMBL/GenBank/DDBJ whole genome shotgun (WGS) entry which is preliminary data.</text>
</comment>
<organism evidence="2 3">
    <name type="scientific">Phytophthora kernoviae</name>
    <dbReference type="NCBI Taxonomy" id="325452"/>
    <lineage>
        <taxon>Eukaryota</taxon>
        <taxon>Sar</taxon>
        <taxon>Stramenopiles</taxon>
        <taxon>Oomycota</taxon>
        <taxon>Peronosporomycetes</taxon>
        <taxon>Peronosporales</taxon>
        <taxon>Peronosporaceae</taxon>
        <taxon>Phytophthora</taxon>
    </lineage>
</organism>
<protein>
    <submittedName>
        <fullName evidence="2">Uncharacterized protein</fullName>
    </submittedName>
</protein>